<keyword evidence="6" id="KW-0539">Nucleus</keyword>
<feature type="region of interest" description="Disordered" evidence="7">
    <location>
        <begin position="626"/>
        <end position="706"/>
    </location>
</feature>
<evidence type="ECO:0000256" key="3">
    <source>
        <dbReference type="ARBA" id="ARBA00022763"/>
    </source>
</evidence>
<feature type="compositionally biased region" description="Basic and acidic residues" evidence="7">
    <location>
        <begin position="23"/>
        <end position="35"/>
    </location>
</feature>
<proteinExistence type="predicted"/>
<evidence type="ECO:0000256" key="6">
    <source>
        <dbReference type="ARBA" id="ARBA00023242"/>
    </source>
</evidence>
<feature type="compositionally biased region" description="Acidic residues" evidence="7">
    <location>
        <begin position="405"/>
        <end position="420"/>
    </location>
</feature>
<dbReference type="InterPro" id="IPR029105">
    <property type="entry name" value="CAF1-p150_C2"/>
</dbReference>
<evidence type="ECO:0000313" key="12">
    <source>
        <dbReference type="Proteomes" id="UP000472260"/>
    </source>
</evidence>
<evidence type="ECO:0000256" key="5">
    <source>
        <dbReference type="ARBA" id="ARBA00023204"/>
    </source>
</evidence>
<evidence type="ECO:0000256" key="1">
    <source>
        <dbReference type="ARBA" id="ARBA00004123"/>
    </source>
</evidence>
<feature type="domain" description="Chromatin assembly factor 1 subunit A dimerization" evidence="9">
    <location>
        <begin position="345"/>
        <end position="417"/>
    </location>
</feature>
<feature type="domain" description="Chromatin assembly factor 1 p150 subunit acidic region" evidence="8">
    <location>
        <begin position="146"/>
        <end position="267"/>
    </location>
</feature>
<dbReference type="GO" id="GO:0006281">
    <property type="term" value="P:DNA repair"/>
    <property type="evidence" value="ECO:0007669"/>
    <property type="project" value="UniProtKB-KW"/>
</dbReference>
<dbReference type="GO" id="GO:0005634">
    <property type="term" value="C:nucleus"/>
    <property type="evidence" value="ECO:0007669"/>
    <property type="project" value="UniProtKB-SubCell"/>
</dbReference>
<evidence type="ECO:0000256" key="4">
    <source>
        <dbReference type="ARBA" id="ARBA00023186"/>
    </source>
</evidence>
<dbReference type="Proteomes" id="UP000472260">
    <property type="component" value="Unassembled WGS sequence"/>
</dbReference>
<dbReference type="GO" id="GO:0006334">
    <property type="term" value="P:nucleosome assembly"/>
    <property type="evidence" value="ECO:0007669"/>
    <property type="project" value="TreeGrafter"/>
</dbReference>
<feature type="compositionally biased region" description="Polar residues" evidence="7">
    <location>
        <begin position="678"/>
        <end position="689"/>
    </location>
</feature>
<reference evidence="11" key="2">
    <citation type="submission" date="2025-09" db="UniProtKB">
        <authorList>
            <consortium name="Ensembl"/>
        </authorList>
    </citation>
    <scope>IDENTIFICATION</scope>
</reference>
<feature type="compositionally biased region" description="Basic and acidic residues" evidence="7">
    <location>
        <begin position="122"/>
        <end position="131"/>
    </location>
</feature>
<evidence type="ECO:0000256" key="7">
    <source>
        <dbReference type="SAM" id="MobiDB-lite"/>
    </source>
</evidence>
<feature type="region of interest" description="Disordered" evidence="7">
    <location>
        <begin position="91"/>
        <end position="224"/>
    </location>
</feature>
<feature type="domain" description="Chromatin assembly factor 1 subunit p150 C-terminal" evidence="10">
    <location>
        <begin position="455"/>
        <end position="654"/>
    </location>
</feature>
<keyword evidence="4" id="KW-0143">Chaperone</keyword>
<keyword evidence="5" id="KW-0234">DNA repair</keyword>
<dbReference type="Pfam" id="PF11600">
    <property type="entry name" value="CAF1A_acidic"/>
    <property type="match status" value="1"/>
</dbReference>
<organism evidence="11 12">
    <name type="scientific">Sinocyclocheilus anshuiensis</name>
    <dbReference type="NCBI Taxonomy" id="1608454"/>
    <lineage>
        <taxon>Eukaryota</taxon>
        <taxon>Metazoa</taxon>
        <taxon>Chordata</taxon>
        <taxon>Craniata</taxon>
        <taxon>Vertebrata</taxon>
        <taxon>Euteleostomi</taxon>
        <taxon>Actinopterygii</taxon>
        <taxon>Neopterygii</taxon>
        <taxon>Teleostei</taxon>
        <taxon>Ostariophysi</taxon>
        <taxon>Cypriniformes</taxon>
        <taxon>Cyprinidae</taxon>
        <taxon>Cyprininae</taxon>
        <taxon>Sinocyclocheilus</taxon>
    </lineage>
</organism>
<evidence type="ECO:0000259" key="9">
    <source>
        <dbReference type="Pfam" id="PF12253"/>
    </source>
</evidence>
<feature type="region of interest" description="Disordered" evidence="7">
    <location>
        <begin position="299"/>
        <end position="319"/>
    </location>
</feature>
<feature type="compositionally biased region" description="Basic and acidic residues" evidence="7">
    <location>
        <begin position="160"/>
        <end position="224"/>
    </location>
</feature>
<dbReference type="PANTHER" id="PTHR15272">
    <property type="entry name" value="CHROMATIN ASSEMBLY FACTOR 1 SUBUNIT A CAF-1 SUBUNIT A"/>
    <property type="match status" value="1"/>
</dbReference>
<dbReference type="InterPro" id="IPR021644">
    <property type="entry name" value="CAF-1_p150_acidic"/>
</dbReference>
<evidence type="ECO:0000259" key="10">
    <source>
        <dbReference type="Pfam" id="PF15539"/>
    </source>
</evidence>
<feature type="region of interest" description="Disordered" evidence="7">
    <location>
        <begin position="20"/>
        <end position="73"/>
    </location>
</feature>
<reference evidence="11" key="1">
    <citation type="submission" date="2025-08" db="UniProtKB">
        <authorList>
            <consortium name="Ensembl"/>
        </authorList>
    </citation>
    <scope>IDENTIFICATION</scope>
</reference>
<dbReference type="PANTHER" id="PTHR15272:SF0">
    <property type="entry name" value="CHROMATIN ASSEMBLY FACTOR 1 SUBUNIT A"/>
    <property type="match status" value="1"/>
</dbReference>
<dbReference type="Pfam" id="PF15539">
    <property type="entry name" value="CAF1-p150_C2"/>
    <property type="match status" value="1"/>
</dbReference>
<dbReference type="AlphaFoldDB" id="A0A671PFE5"/>
<keyword evidence="3" id="KW-0227">DNA damage</keyword>
<dbReference type="Ensembl" id="ENSSANT00000061327.1">
    <property type="protein sequence ID" value="ENSSANP00000057628.1"/>
    <property type="gene ID" value="ENSSANG00000028864.1"/>
</dbReference>
<dbReference type="Pfam" id="PF12253">
    <property type="entry name" value="CAF1A_dimeriz"/>
    <property type="match status" value="1"/>
</dbReference>
<feature type="compositionally biased region" description="Basic and acidic residues" evidence="7">
    <location>
        <begin position="143"/>
        <end position="152"/>
    </location>
</feature>
<feature type="compositionally biased region" description="Acidic residues" evidence="7">
    <location>
        <begin position="386"/>
        <end position="397"/>
    </location>
</feature>
<accession>A0A671PFE5</accession>
<evidence type="ECO:0000313" key="11">
    <source>
        <dbReference type="Ensembl" id="ENSSANP00000057628.1"/>
    </source>
</evidence>
<feature type="region of interest" description="Disordered" evidence="7">
    <location>
        <begin position="386"/>
        <end position="451"/>
    </location>
</feature>
<comment type="subcellular location">
    <subcellularLocation>
        <location evidence="1">Nucleus</location>
    </subcellularLocation>
</comment>
<dbReference type="GO" id="GO:0033186">
    <property type="term" value="C:CAF-1 complex"/>
    <property type="evidence" value="ECO:0007669"/>
    <property type="project" value="TreeGrafter"/>
</dbReference>
<evidence type="ECO:0000259" key="8">
    <source>
        <dbReference type="Pfam" id="PF11600"/>
    </source>
</evidence>
<feature type="compositionally biased region" description="Acidic residues" evidence="7">
    <location>
        <begin position="662"/>
        <end position="671"/>
    </location>
</feature>
<feature type="compositionally biased region" description="Low complexity" evidence="7">
    <location>
        <begin position="634"/>
        <end position="645"/>
    </location>
</feature>
<feature type="compositionally biased region" description="Acidic residues" evidence="7">
    <location>
        <begin position="433"/>
        <end position="442"/>
    </location>
</feature>
<protein>
    <submittedName>
        <fullName evidence="11">Uncharacterized protein</fullName>
    </submittedName>
</protein>
<dbReference type="InterPro" id="IPR022043">
    <property type="entry name" value="CAF1A_DD"/>
</dbReference>
<sequence>SLFSFTCVIEPVATESRLPFKRLNPETKECSEPKRTKGPVVPKCSEPSASDGENDGDSSSTPLHRGPALVNGRGPLDCFMSRPKHSPVCCGPETIDLTEDSNDAVKQQPAPPIAATCPLSEETTKDAEHATKSCAATCPLSEETSKNAEHATKSTSVQEQEEKQRQKEEKERQKEEAKAAKEMKKEEARKLKEEKEREKKEKKEKDEKERREKKEREEKEKAEKLRRIKAEKAEITRFLQKPKTQLAPKTLASACGKFAPFEIKANMSLAPLTRVQCEDSVLEELDHYLAQPDSTLNGLKDWTRHKPRRSGPTQPSHSAVRDCVVITDSQKADGVPDRHRYGRMKLLQFHDNYRPAYWGTWCKKSTRISPRCPLRQHKGLLDYEVDSDEEWEEEEPGESLSHSEGDDDDEGGDDDDDDDGFFVPHGYLSEGEGALEEDEEGGDPEKQKVRQRMKAREWENELMSKGKVKVLESVVRGCLWEGEEPGLYLLQPYAICILEPLPRDEPCIPEQGLSRQQRNEKLLSQLLPLLHGNVNSSKVIINEFLEFCRQQTSSPTESPQNCNDNVPPRIQIRRIIKEHAVYEKRSTYRRCCWYVHPEVLARHSQEALSVPCQWTYLTSGAQITRDEHAGSQGNSPTTSSSTTPSNKRKSTETMETDGFQADTEDDEDDDCIIIGEQSGFSEQDANTSLRRTKRNTEPMDTNASKTAALALPCLTPATT</sequence>
<evidence type="ECO:0000256" key="2">
    <source>
        <dbReference type="ARBA" id="ARBA00022705"/>
    </source>
</evidence>
<dbReference type="GO" id="GO:0006260">
    <property type="term" value="P:DNA replication"/>
    <property type="evidence" value="ECO:0007669"/>
    <property type="project" value="UniProtKB-KW"/>
</dbReference>
<name>A0A671PFE5_9TELE</name>
<keyword evidence="2" id="KW-0235">DNA replication</keyword>
<keyword evidence="12" id="KW-1185">Reference proteome</keyword>